<dbReference type="EMBL" id="FIIN01000008">
    <property type="protein sequence ID" value="CYW05502.1"/>
    <property type="molecule type" value="Genomic_DNA"/>
</dbReference>
<name>A0A0Z8FNF9_STRSU</name>
<dbReference type="AlphaFoldDB" id="A0A0Z8FNF9"/>
<feature type="transmembrane region" description="Helical" evidence="1">
    <location>
        <begin position="92"/>
        <end position="116"/>
    </location>
</feature>
<reference evidence="4 5" key="1">
    <citation type="submission" date="2016-02" db="EMBL/GenBank/DDBJ databases">
        <authorList>
            <consortium name="Pathogen Informatics"/>
        </authorList>
    </citation>
    <scope>NUCLEOTIDE SEQUENCE [LARGE SCALE GENOMIC DNA]</scope>
    <source>
        <strain evidence="2 5">LSS59</strain>
        <strain evidence="3 4">LSS90</strain>
    </source>
</reference>
<protein>
    <submittedName>
        <fullName evidence="3">Putative lipoprotein</fullName>
    </submittedName>
</protein>
<gene>
    <name evidence="2" type="ORF">ERS132421_01500</name>
    <name evidence="3" type="ORF">ERS132452_01448</name>
</gene>
<evidence type="ECO:0000313" key="3">
    <source>
        <dbReference type="EMBL" id="CYW05502.1"/>
    </source>
</evidence>
<organism evidence="3 4">
    <name type="scientific">Streptococcus suis</name>
    <dbReference type="NCBI Taxonomy" id="1307"/>
    <lineage>
        <taxon>Bacteria</taxon>
        <taxon>Bacillati</taxon>
        <taxon>Bacillota</taxon>
        <taxon>Bacilli</taxon>
        <taxon>Lactobacillales</taxon>
        <taxon>Streptococcaceae</taxon>
        <taxon>Streptococcus</taxon>
    </lineage>
</organism>
<evidence type="ECO:0000313" key="4">
    <source>
        <dbReference type="Proteomes" id="UP000071765"/>
    </source>
</evidence>
<dbReference type="RefSeq" id="WP_052501743.1">
    <property type="nucleotide sequence ID" value="NZ_CEDD01000014.1"/>
</dbReference>
<keyword evidence="1" id="KW-0472">Membrane</keyword>
<keyword evidence="3" id="KW-0449">Lipoprotein</keyword>
<keyword evidence="1" id="KW-1133">Transmembrane helix</keyword>
<keyword evidence="1" id="KW-0812">Transmembrane</keyword>
<evidence type="ECO:0000313" key="2">
    <source>
        <dbReference type="EMBL" id="CYV03128.1"/>
    </source>
</evidence>
<evidence type="ECO:0000256" key="1">
    <source>
        <dbReference type="SAM" id="Phobius"/>
    </source>
</evidence>
<dbReference type="EMBL" id="FIHG01000008">
    <property type="protein sequence ID" value="CYV03128.1"/>
    <property type="molecule type" value="Genomic_DNA"/>
</dbReference>
<dbReference type="Proteomes" id="UP000073200">
    <property type="component" value="Unassembled WGS sequence"/>
</dbReference>
<sequence>MILVFYFLLQVINILFICLIISYQIWNCLLIIPLYLILRFINYEICRLLGYHALDEMGRFGYGTKEVLYPRFRKIEQVYRKRYNQRSRKHQLIYYAGFVMIYSVSFPFLIIVAMFVTEVVKTMIGENSGEVIIGVFIISILLLFTLVYGKLQSYKRNYAKWFNLEIIMWEHGHPVFREKKRE</sequence>
<accession>A0A0Z8FNF9</accession>
<feature type="transmembrane region" description="Helical" evidence="1">
    <location>
        <begin position="12"/>
        <end position="38"/>
    </location>
</feature>
<evidence type="ECO:0000313" key="5">
    <source>
        <dbReference type="Proteomes" id="UP000073200"/>
    </source>
</evidence>
<feature type="transmembrane region" description="Helical" evidence="1">
    <location>
        <begin position="131"/>
        <end position="151"/>
    </location>
</feature>
<proteinExistence type="predicted"/>
<dbReference type="Proteomes" id="UP000071765">
    <property type="component" value="Unassembled WGS sequence"/>
</dbReference>